<gene>
    <name evidence="11" type="ORF">DACRYDRAFT_115252</name>
</gene>
<comment type="similarity">
    <text evidence="2 10">Belongs to the glycosyltransferase 31 family.</text>
</comment>
<proteinExistence type="inferred from homology"/>
<accession>M5G2M9</accession>
<comment type="subcellular location">
    <subcellularLocation>
        <location evidence="1 10">Golgi apparatus membrane</location>
        <topology evidence="1 10">Single-pass type II membrane protein</topology>
    </subcellularLocation>
</comment>
<dbReference type="Gene3D" id="3.90.550.50">
    <property type="match status" value="1"/>
</dbReference>
<sequence length="382" mass="43538">MPLPNLTPSWAATGMRNTRTRLLLVGIAAVLVLLWSTFYLFNWRKPPPWKWPPPYPNYYPHTPYRPQKPIPKYPRSNVPWLDTLSLTREVNISAMLASQPGKWDMFLDPIPELLYAPPPRTHRCEDNAEFGPMLFVGVFTIAAEHKQRAVIRALQTLQSPPSEQVVMKFILGRSPDASLQSMAETEAEMYGDIVFLDIQENMNEGKTYVYWKWVSKLPVGQQPRFALKADSDTFLILPNVLHSLAPVPCSLPVYWGTSWGSCIETCYPLYCRGLSYGMSWPLISWLGQADLPQWATEGMEDARTGAWFGNLPQGEESLMLVDLYTHAGDWDGTTITYDTDIVALHAMKNPQLYARVAAAMLQVWETAGREWRWPPEGTEWND</sequence>
<dbReference type="STRING" id="1858805.M5G2M9"/>
<dbReference type="PANTHER" id="PTHR11214:SF351">
    <property type="entry name" value="BETA-1,3-GALACTOSYLTRANSFERASE PVG3"/>
    <property type="match status" value="1"/>
</dbReference>
<evidence type="ECO:0000256" key="5">
    <source>
        <dbReference type="ARBA" id="ARBA00022692"/>
    </source>
</evidence>
<dbReference type="GeneID" id="63685027"/>
<evidence type="ECO:0000256" key="7">
    <source>
        <dbReference type="ARBA" id="ARBA00022989"/>
    </source>
</evidence>
<evidence type="ECO:0000313" key="11">
    <source>
        <dbReference type="EMBL" id="EJU02949.1"/>
    </source>
</evidence>
<dbReference type="OrthoDB" id="2139606at2759"/>
<reference evidence="11 12" key="1">
    <citation type="journal article" date="2012" name="Science">
        <title>The Paleozoic origin of enzymatic lignin decomposition reconstructed from 31 fungal genomes.</title>
        <authorList>
            <person name="Floudas D."/>
            <person name="Binder M."/>
            <person name="Riley R."/>
            <person name="Barry K."/>
            <person name="Blanchette R.A."/>
            <person name="Henrissat B."/>
            <person name="Martinez A.T."/>
            <person name="Otillar R."/>
            <person name="Spatafora J.W."/>
            <person name="Yadav J.S."/>
            <person name="Aerts A."/>
            <person name="Benoit I."/>
            <person name="Boyd A."/>
            <person name="Carlson A."/>
            <person name="Copeland A."/>
            <person name="Coutinho P.M."/>
            <person name="de Vries R.P."/>
            <person name="Ferreira P."/>
            <person name="Findley K."/>
            <person name="Foster B."/>
            <person name="Gaskell J."/>
            <person name="Glotzer D."/>
            <person name="Gorecki P."/>
            <person name="Heitman J."/>
            <person name="Hesse C."/>
            <person name="Hori C."/>
            <person name="Igarashi K."/>
            <person name="Jurgens J.A."/>
            <person name="Kallen N."/>
            <person name="Kersten P."/>
            <person name="Kohler A."/>
            <person name="Kuees U."/>
            <person name="Kumar T.K.A."/>
            <person name="Kuo A."/>
            <person name="LaButti K."/>
            <person name="Larrondo L.F."/>
            <person name="Lindquist E."/>
            <person name="Ling A."/>
            <person name="Lombard V."/>
            <person name="Lucas S."/>
            <person name="Lundell T."/>
            <person name="Martin R."/>
            <person name="McLaughlin D.J."/>
            <person name="Morgenstern I."/>
            <person name="Morin E."/>
            <person name="Murat C."/>
            <person name="Nagy L.G."/>
            <person name="Nolan M."/>
            <person name="Ohm R.A."/>
            <person name="Patyshakuliyeva A."/>
            <person name="Rokas A."/>
            <person name="Ruiz-Duenas F.J."/>
            <person name="Sabat G."/>
            <person name="Salamov A."/>
            <person name="Samejima M."/>
            <person name="Schmutz J."/>
            <person name="Slot J.C."/>
            <person name="St John F."/>
            <person name="Stenlid J."/>
            <person name="Sun H."/>
            <person name="Sun S."/>
            <person name="Syed K."/>
            <person name="Tsang A."/>
            <person name="Wiebenga A."/>
            <person name="Young D."/>
            <person name="Pisabarro A."/>
            <person name="Eastwood D.C."/>
            <person name="Martin F."/>
            <person name="Cullen D."/>
            <person name="Grigoriev I.V."/>
            <person name="Hibbett D.S."/>
        </authorList>
    </citation>
    <scope>NUCLEOTIDE SEQUENCE [LARGE SCALE GENOMIC DNA]</scope>
    <source>
        <strain evidence="11 12">DJM-731 SS1</strain>
    </source>
</reference>
<keyword evidence="5 10" id="KW-0812">Transmembrane</keyword>
<evidence type="ECO:0000313" key="12">
    <source>
        <dbReference type="Proteomes" id="UP000030653"/>
    </source>
</evidence>
<dbReference type="EMBL" id="JH795860">
    <property type="protein sequence ID" value="EJU02949.1"/>
    <property type="molecule type" value="Genomic_DNA"/>
</dbReference>
<evidence type="ECO:0000256" key="10">
    <source>
        <dbReference type="RuleBase" id="RU363063"/>
    </source>
</evidence>
<dbReference type="AlphaFoldDB" id="M5G2M9"/>
<feature type="transmembrane region" description="Helical" evidence="10">
    <location>
        <begin position="20"/>
        <end position="41"/>
    </location>
</feature>
<evidence type="ECO:0000256" key="1">
    <source>
        <dbReference type="ARBA" id="ARBA00004323"/>
    </source>
</evidence>
<keyword evidence="8 10" id="KW-0333">Golgi apparatus</keyword>
<dbReference type="Proteomes" id="UP000030653">
    <property type="component" value="Unassembled WGS sequence"/>
</dbReference>
<protein>
    <recommendedName>
        <fullName evidence="10">Hexosyltransferase</fullName>
        <ecNumber evidence="10">2.4.1.-</ecNumber>
    </recommendedName>
</protein>
<keyword evidence="7 10" id="KW-1133">Transmembrane helix</keyword>
<dbReference type="HOGENOM" id="CLU_723659_0_0_1"/>
<dbReference type="GO" id="GO:0016758">
    <property type="term" value="F:hexosyltransferase activity"/>
    <property type="evidence" value="ECO:0007669"/>
    <property type="project" value="InterPro"/>
</dbReference>
<keyword evidence="6 10" id="KW-0735">Signal-anchor</keyword>
<keyword evidence="3 10" id="KW-0328">Glycosyltransferase</keyword>
<dbReference type="GO" id="GO:0051072">
    <property type="term" value="P:4,6-pyruvylated galactose residue biosynthetic process"/>
    <property type="evidence" value="ECO:0007669"/>
    <property type="project" value="TreeGrafter"/>
</dbReference>
<evidence type="ECO:0000256" key="4">
    <source>
        <dbReference type="ARBA" id="ARBA00022679"/>
    </source>
</evidence>
<organism evidence="11 12">
    <name type="scientific">Dacryopinax primogenitus (strain DJM 731)</name>
    <name type="common">Brown rot fungus</name>
    <dbReference type="NCBI Taxonomy" id="1858805"/>
    <lineage>
        <taxon>Eukaryota</taxon>
        <taxon>Fungi</taxon>
        <taxon>Dikarya</taxon>
        <taxon>Basidiomycota</taxon>
        <taxon>Agaricomycotina</taxon>
        <taxon>Dacrymycetes</taxon>
        <taxon>Dacrymycetales</taxon>
        <taxon>Dacrymycetaceae</taxon>
        <taxon>Dacryopinax</taxon>
    </lineage>
</organism>
<keyword evidence="9 10" id="KW-0472">Membrane</keyword>
<evidence type="ECO:0000256" key="3">
    <source>
        <dbReference type="ARBA" id="ARBA00022676"/>
    </source>
</evidence>
<dbReference type="Pfam" id="PF01762">
    <property type="entry name" value="Galactosyl_T"/>
    <property type="match status" value="1"/>
</dbReference>
<keyword evidence="12" id="KW-1185">Reference proteome</keyword>
<dbReference type="GO" id="GO:0000139">
    <property type="term" value="C:Golgi membrane"/>
    <property type="evidence" value="ECO:0007669"/>
    <property type="project" value="UniProtKB-SubCell"/>
</dbReference>
<evidence type="ECO:0000256" key="9">
    <source>
        <dbReference type="ARBA" id="ARBA00023136"/>
    </source>
</evidence>
<evidence type="ECO:0000256" key="2">
    <source>
        <dbReference type="ARBA" id="ARBA00008661"/>
    </source>
</evidence>
<name>M5G2M9_DACPD</name>
<evidence type="ECO:0000256" key="8">
    <source>
        <dbReference type="ARBA" id="ARBA00023034"/>
    </source>
</evidence>
<keyword evidence="4" id="KW-0808">Transferase</keyword>
<evidence type="ECO:0000256" key="6">
    <source>
        <dbReference type="ARBA" id="ARBA00022968"/>
    </source>
</evidence>
<dbReference type="EC" id="2.4.1.-" evidence="10"/>
<dbReference type="RefSeq" id="XP_040629843.1">
    <property type="nucleotide sequence ID" value="XM_040769965.1"/>
</dbReference>
<dbReference type="InterPro" id="IPR002659">
    <property type="entry name" value="Glyco_trans_31"/>
</dbReference>
<dbReference type="PANTHER" id="PTHR11214">
    <property type="entry name" value="BETA-1,3-N-ACETYLGLUCOSAMINYLTRANSFERASE"/>
    <property type="match status" value="1"/>
</dbReference>